<evidence type="ECO:0000313" key="2">
    <source>
        <dbReference type="Proteomes" id="UP001181533"/>
    </source>
</evidence>
<accession>A0AB35PMK5</accession>
<gene>
    <name evidence="1" type="ORF">FO599_34965</name>
</gene>
<dbReference type="Proteomes" id="UP001181533">
    <property type="component" value="Unassembled WGS sequence"/>
</dbReference>
<comment type="caution">
    <text evidence="1">The sequence shown here is derived from an EMBL/GenBank/DDBJ whole genome shotgun (WGS) entry which is preliminary data.</text>
</comment>
<dbReference type="EMBL" id="VKQN01000125">
    <property type="protein sequence ID" value="MDR4181089.1"/>
    <property type="molecule type" value="Genomic_DNA"/>
</dbReference>
<proteinExistence type="predicted"/>
<sequence length="83" mass="9656">MAIENRNVCSLSDDEKENLLLLHSAELLENISQSKEKYRKIIQVGIAQWVKDFQSGHIKVNTVDDLKKLIELDIELQKDEDLY</sequence>
<reference evidence="1" key="1">
    <citation type="submission" date="2019-07" db="EMBL/GenBank/DDBJ databases">
        <title>Phylogenomic Reclassification of ATCC Bacillus Strains and Various Taxa within the Genus Bacillus.</title>
        <authorList>
            <person name="Riojas M.A."/>
            <person name="Frank A.M."/>
            <person name="Fenn S.L."/>
            <person name="King S.P."/>
            <person name="Brower S.M."/>
            <person name="Hazbon M.H."/>
        </authorList>
    </citation>
    <scope>NUCLEOTIDE SEQUENCE</scope>
    <source>
        <strain evidence="1">ATCC 35646</strain>
    </source>
</reference>
<name>A0AB35PMK5_BACTU</name>
<organism evidence="1 2">
    <name type="scientific">Bacillus thuringiensis</name>
    <dbReference type="NCBI Taxonomy" id="1428"/>
    <lineage>
        <taxon>Bacteria</taxon>
        <taxon>Bacillati</taxon>
        <taxon>Bacillota</taxon>
        <taxon>Bacilli</taxon>
        <taxon>Bacillales</taxon>
        <taxon>Bacillaceae</taxon>
        <taxon>Bacillus</taxon>
        <taxon>Bacillus cereus group</taxon>
    </lineage>
</organism>
<dbReference type="AlphaFoldDB" id="A0AB35PMK5"/>
<protein>
    <submittedName>
        <fullName evidence="1">Uncharacterized protein</fullName>
    </submittedName>
</protein>
<evidence type="ECO:0000313" key="1">
    <source>
        <dbReference type="EMBL" id="MDR4181089.1"/>
    </source>
</evidence>
<dbReference type="RefSeq" id="WP_024714079.1">
    <property type="nucleotide sequence ID" value="NZ_VKQN01000125.1"/>
</dbReference>